<organism evidence="1 2">
    <name type="scientific">Vibrio vulnificus (strain YJ016)</name>
    <dbReference type="NCBI Taxonomy" id="196600"/>
    <lineage>
        <taxon>Bacteria</taxon>
        <taxon>Pseudomonadati</taxon>
        <taxon>Pseudomonadota</taxon>
        <taxon>Gammaproteobacteria</taxon>
        <taxon>Vibrionales</taxon>
        <taxon>Vibrionaceae</taxon>
        <taxon>Vibrio</taxon>
    </lineage>
</organism>
<evidence type="ECO:0000313" key="2">
    <source>
        <dbReference type="Proteomes" id="UP000002675"/>
    </source>
</evidence>
<accession>Q7MEI7</accession>
<dbReference type="KEGG" id="vvy:VVA0683"/>
<dbReference type="Gene3D" id="1.20.120.1930">
    <property type="entry name" value="Uncharacterised protein PF16691, DUF5062"/>
    <property type="match status" value="1"/>
</dbReference>
<dbReference type="InterPro" id="IPR032036">
    <property type="entry name" value="DUF5062"/>
</dbReference>
<dbReference type="Pfam" id="PF16691">
    <property type="entry name" value="DUF5062"/>
    <property type="match status" value="1"/>
</dbReference>
<dbReference type="HOGENOM" id="CLU_174066_0_0_6"/>
<gene>
    <name evidence="1" type="ordered locus">VVA0683</name>
</gene>
<dbReference type="eggNOG" id="ENOG503300P">
    <property type="taxonomic scope" value="Bacteria"/>
</dbReference>
<sequence length="89" mass="9861">MKSMSKTAKLNNEEKLVKKALEIGGKMAKMQGFDLPQSPQPVRVKAVYLFLVDAKQIAPLPDSKLDGANIKHRLALWIHAALPDNDPLK</sequence>
<proteinExistence type="predicted"/>
<reference evidence="1 2" key="1">
    <citation type="journal article" date="2003" name="Genome Res.">
        <title>Comparative genome analysis of Vibrio vulnificus, a marine pathogen.</title>
        <authorList>
            <person name="Chen C.Y."/>
            <person name="Wu K.M."/>
            <person name="Chang Y.C."/>
            <person name="Chang C.H."/>
            <person name="Tsai H.C."/>
            <person name="Liao T.L."/>
            <person name="Liu Y.M."/>
            <person name="Chen H.J."/>
            <person name="Shen A.B."/>
            <person name="Li J.C."/>
            <person name="Su T.L."/>
            <person name="Shao C.P."/>
            <person name="Lee C.T."/>
            <person name="Hor L.I."/>
            <person name="Tsai S.F."/>
        </authorList>
    </citation>
    <scope>NUCLEOTIDE SEQUENCE [LARGE SCALE GENOMIC DNA]</scope>
    <source>
        <strain evidence="1 2">YJ016</strain>
    </source>
</reference>
<name>Q7MEI7_VIBVY</name>
<dbReference type="STRING" id="672.VV93_v1c36830"/>
<protein>
    <recommendedName>
        <fullName evidence="3">DUF5062 domain-containing protein</fullName>
    </recommendedName>
</protein>
<evidence type="ECO:0000313" key="1">
    <source>
        <dbReference type="EMBL" id="BAC96709.1"/>
    </source>
</evidence>
<evidence type="ECO:0008006" key="3">
    <source>
        <dbReference type="Google" id="ProtNLM"/>
    </source>
</evidence>
<dbReference type="Proteomes" id="UP000002675">
    <property type="component" value="Chromosome II"/>
</dbReference>
<dbReference type="InterPro" id="IPR038316">
    <property type="entry name" value="DUF5062_sf"/>
</dbReference>
<dbReference type="EMBL" id="BA000038">
    <property type="protein sequence ID" value="BAC96709.1"/>
    <property type="molecule type" value="Genomic_DNA"/>
</dbReference>
<dbReference type="AlphaFoldDB" id="Q7MEI7"/>